<keyword evidence="2" id="KW-0547">Nucleotide-binding</keyword>
<dbReference type="Gene3D" id="3.40.50.300">
    <property type="entry name" value="P-loop containing nucleotide triphosphate hydrolases"/>
    <property type="match status" value="1"/>
</dbReference>
<protein>
    <recommendedName>
        <fullName evidence="6">ATP-binding cassette domain-containing protein</fullName>
    </recommendedName>
</protein>
<keyword evidence="1" id="KW-0813">Transport</keyword>
<evidence type="ECO:0000313" key="5">
    <source>
        <dbReference type="Proteomes" id="UP001202248"/>
    </source>
</evidence>
<dbReference type="SUPFAM" id="SSF52540">
    <property type="entry name" value="P-loop containing nucleoside triphosphate hydrolases"/>
    <property type="match status" value="1"/>
</dbReference>
<dbReference type="PANTHER" id="PTHR42939:SF1">
    <property type="entry name" value="ABC TRANSPORTER ATP-BINDING PROTEIN ALBC-RELATED"/>
    <property type="match status" value="1"/>
</dbReference>
<evidence type="ECO:0000256" key="2">
    <source>
        <dbReference type="ARBA" id="ARBA00022741"/>
    </source>
</evidence>
<dbReference type="PANTHER" id="PTHR42939">
    <property type="entry name" value="ABC TRANSPORTER ATP-BINDING PROTEIN ALBC-RELATED"/>
    <property type="match status" value="1"/>
</dbReference>
<name>A0ABS9SJC7_9BACT</name>
<dbReference type="InterPro" id="IPR051782">
    <property type="entry name" value="ABC_Transporter_VariousFunc"/>
</dbReference>
<evidence type="ECO:0000256" key="3">
    <source>
        <dbReference type="ARBA" id="ARBA00022840"/>
    </source>
</evidence>
<dbReference type="InterPro" id="IPR027417">
    <property type="entry name" value="P-loop_NTPase"/>
</dbReference>
<gene>
    <name evidence="4" type="ORF">MKP09_11325</name>
</gene>
<dbReference type="RefSeq" id="WP_240830024.1">
    <property type="nucleotide sequence ID" value="NZ_JAKWBL010000002.1"/>
</dbReference>
<organism evidence="4 5">
    <name type="scientific">Niabella ginsengisoli</name>
    <dbReference type="NCBI Taxonomy" id="522298"/>
    <lineage>
        <taxon>Bacteria</taxon>
        <taxon>Pseudomonadati</taxon>
        <taxon>Bacteroidota</taxon>
        <taxon>Chitinophagia</taxon>
        <taxon>Chitinophagales</taxon>
        <taxon>Chitinophagaceae</taxon>
        <taxon>Niabella</taxon>
    </lineage>
</organism>
<evidence type="ECO:0000256" key="1">
    <source>
        <dbReference type="ARBA" id="ARBA00022448"/>
    </source>
</evidence>
<reference evidence="4 5" key="1">
    <citation type="submission" date="2022-02" db="EMBL/GenBank/DDBJ databases">
        <authorList>
            <person name="Min J."/>
        </authorList>
    </citation>
    <scope>NUCLEOTIDE SEQUENCE [LARGE SCALE GENOMIC DNA]</scope>
    <source>
        <strain evidence="4 5">GR10-1</strain>
    </source>
</reference>
<sequence>MLSTFKYTKIVGEQLIELSSGEHKKLQLIKALWLSPQLLIIDQPYTGLDTNSRANLNQLFNDYTNKGGTLMLISNDQELPDCINRFATLKDGKLIEGNTTFNINKKY</sequence>
<comment type="caution">
    <text evidence="4">The sequence shown here is derived from an EMBL/GenBank/DDBJ whole genome shotgun (WGS) entry which is preliminary data.</text>
</comment>
<evidence type="ECO:0008006" key="6">
    <source>
        <dbReference type="Google" id="ProtNLM"/>
    </source>
</evidence>
<keyword evidence="3" id="KW-0067">ATP-binding</keyword>
<proteinExistence type="predicted"/>
<evidence type="ECO:0000313" key="4">
    <source>
        <dbReference type="EMBL" id="MCH5598457.1"/>
    </source>
</evidence>
<keyword evidence="5" id="KW-1185">Reference proteome</keyword>
<dbReference type="EMBL" id="JAKWBL010000002">
    <property type="protein sequence ID" value="MCH5598457.1"/>
    <property type="molecule type" value="Genomic_DNA"/>
</dbReference>
<accession>A0ABS9SJC7</accession>
<dbReference type="Proteomes" id="UP001202248">
    <property type="component" value="Unassembled WGS sequence"/>
</dbReference>